<keyword evidence="1" id="KW-1133">Transmembrane helix</keyword>
<keyword evidence="3" id="KW-1185">Reference proteome</keyword>
<accession>A0A1E3PK27</accession>
<reference evidence="2 3" key="1">
    <citation type="journal article" date="2016" name="Proc. Natl. Acad. Sci. U.S.A.">
        <title>Comparative genomics of biotechnologically important yeasts.</title>
        <authorList>
            <person name="Riley R."/>
            <person name="Haridas S."/>
            <person name="Wolfe K.H."/>
            <person name="Lopes M.R."/>
            <person name="Hittinger C.T."/>
            <person name="Goeker M."/>
            <person name="Salamov A.A."/>
            <person name="Wisecaver J.H."/>
            <person name="Long T.M."/>
            <person name="Calvey C.H."/>
            <person name="Aerts A.L."/>
            <person name="Barry K.W."/>
            <person name="Choi C."/>
            <person name="Clum A."/>
            <person name="Coughlan A.Y."/>
            <person name="Deshpande S."/>
            <person name="Douglass A.P."/>
            <person name="Hanson S.J."/>
            <person name="Klenk H.-P."/>
            <person name="LaButti K.M."/>
            <person name="Lapidus A."/>
            <person name="Lindquist E.A."/>
            <person name="Lipzen A.M."/>
            <person name="Meier-Kolthoff J.P."/>
            <person name="Ohm R.A."/>
            <person name="Otillar R.P."/>
            <person name="Pangilinan J.L."/>
            <person name="Peng Y."/>
            <person name="Rokas A."/>
            <person name="Rosa C.A."/>
            <person name="Scheuner C."/>
            <person name="Sibirny A.A."/>
            <person name="Slot J.C."/>
            <person name="Stielow J.B."/>
            <person name="Sun H."/>
            <person name="Kurtzman C.P."/>
            <person name="Blackwell M."/>
            <person name="Grigoriev I.V."/>
            <person name="Jeffries T.W."/>
        </authorList>
    </citation>
    <scope>NUCLEOTIDE SEQUENCE [LARGE SCALE GENOMIC DNA]</scope>
    <source>
        <strain evidence="2 3">DSM 6958</strain>
    </source>
</reference>
<dbReference type="Proteomes" id="UP000095009">
    <property type="component" value="Unassembled WGS sequence"/>
</dbReference>
<protein>
    <submittedName>
        <fullName evidence="2">Uncharacterized protein</fullName>
    </submittedName>
</protein>
<keyword evidence="1" id="KW-0472">Membrane</keyword>
<sequence>MISLESMDRILSQNSIAETITQISFRLGLIFLLPLMLCIGIEVVYGLCLGAVKVNQNLVSNGSMLWDKLGSYHKDGRLKRQLPSVTFWLLSTAVVMACYVV</sequence>
<feature type="transmembrane region" description="Helical" evidence="1">
    <location>
        <begin position="82"/>
        <end position="100"/>
    </location>
</feature>
<name>A0A1E3PK27_9ASCO</name>
<evidence type="ECO:0000313" key="3">
    <source>
        <dbReference type="Proteomes" id="UP000095009"/>
    </source>
</evidence>
<dbReference type="AlphaFoldDB" id="A0A1E3PK27"/>
<proteinExistence type="predicted"/>
<feature type="transmembrane region" description="Helical" evidence="1">
    <location>
        <begin position="29"/>
        <end position="52"/>
    </location>
</feature>
<dbReference type="EMBL" id="KV454409">
    <property type="protein sequence ID" value="ODQ65660.1"/>
    <property type="molecule type" value="Genomic_DNA"/>
</dbReference>
<evidence type="ECO:0000256" key="1">
    <source>
        <dbReference type="SAM" id="Phobius"/>
    </source>
</evidence>
<gene>
    <name evidence="2" type="ORF">NADFUDRAFT_70078</name>
</gene>
<keyword evidence="1" id="KW-0812">Transmembrane</keyword>
<organism evidence="2 3">
    <name type="scientific">Nadsonia fulvescens var. elongata DSM 6958</name>
    <dbReference type="NCBI Taxonomy" id="857566"/>
    <lineage>
        <taxon>Eukaryota</taxon>
        <taxon>Fungi</taxon>
        <taxon>Dikarya</taxon>
        <taxon>Ascomycota</taxon>
        <taxon>Saccharomycotina</taxon>
        <taxon>Dipodascomycetes</taxon>
        <taxon>Dipodascales</taxon>
        <taxon>Dipodascales incertae sedis</taxon>
        <taxon>Nadsonia</taxon>
    </lineage>
</organism>
<evidence type="ECO:0000313" key="2">
    <source>
        <dbReference type="EMBL" id="ODQ65660.1"/>
    </source>
</evidence>